<dbReference type="AlphaFoldDB" id="A0A397SIM4"/>
<organism evidence="1 2">
    <name type="scientific">Glomus cerebriforme</name>
    <dbReference type="NCBI Taxonomy" id="658196"/>
    <lineage>
        <taxon>Eukaryota</taxon>
        <taxon>Fungi</taxon>
        <taxon>Fungi incertae sedis</taxon>
        <taxon>Mucoromycota</taxon>
        <taxon>Glomeromycotina</taxon>
        <taxon>Glomeromycetes</taxon>
        <taxon>Glomerales</taxon>
        <taxon>Glomeraceae</taxon>
        <taxon>Glomus</taxon>
    </lineage>
</organism>
<gene>
    <name evidence="1" type="ORF">C1645_835506</name>
</gene>
<name>A0A397SIM4_9GLOM</name>
<keyword evidence="2" id="KW-1185">Reference proteome</keyword>
<evidence type="ECO:0000313" key="1">
    <source>
        <dbReference type="EMBL" id="RIA82354.1"/>
    </source>
</evidence>
<proteinExistence type="predicted"/>
<comment type="caution">
    <text evidence="1">The sequence shown here is derived from an EMBL/GenBank/DDBJ whole genome shotgun (WGS) entry which is preliminary data.</text>
</comment>
<accession>A0A397SIM4</accession>
<reference evidence="1 2" key="1">
    <citation type="submission" date="2018-06" db="EMBL/GenBank/DDBJ databases">
        <title>Comparative genomics reveals the genomic features of Rhizophagus irregularis, R. cerebriforme, R. diaphanum and Gigaspora rosea, and their symbiotic lifestyle signature.</title>
        <authorList>
            <person name="Morin E."/>
            <person name="San Clemente H."/>
            <person name="Chen E.C.H."/>
            <person name="De La Providencia I."/>
            <person name="Hainaut M."/>
            <person name="Kuo A."/>
            <person name="Kohler A."/>
            <person name="Murat C."/>
            <person name="Tang N."/>
            <person name="Roy S."/>
            <person name="Loubradou J."/>
            <person name="Henrissat B."/>
            <person name="Grigoriev I.V."/>
            <person name="Corradi N."/>
            <person name="Roux C."/>
            <person name="Martin F.M."/>
        </authorList>
    </citation>
    <scope>NUCLEOTIDE SEQUENCE [LARGE SCALE GENOMIC DNA]</scope>
    <source>
        <strain evidence="1 2">DAOM 227022</strain>
    </source>
</reference>
<dbReference type="OrthoDB" id="2370033at2759"/>
<dbReference type="Proteomes" id="UP000265703">
    <property type="component" value="Unassembled WGS sequence"/>
</dbReference>
<dbReference type="EMBL" id="QKYT01000674">
    <property type="protein sequence ID" value="RIA82354.1"/>
    <property type="molecule type" value="Genomic_DNA"/>
</dbReference>
<sequence>MPWKTTNIISGILDKVKKGIKPKITKKATLLGQGREVLPVDDKTLLHKLEDISEAFWDKYYSKPISFVSPGMIDKKAVLVVMINSSSEDKVILPATFHNYPVFLEYGEIKSA</sequence>
<evidence type="ECO:0000313" key="2">
    <source>
        <dbReference type="Proteomes" id="UP000265703"/>
    </source>
</evidence>
<protein>
    <submittedName>
        <fullName evidence="1">Uncharacterized protein</fullName>
    </submittedName>
</protein>